<organism evidence="10 11">
    <name type="scientific">Kwoniella europaea PYCC6329</name>
    <dbReference type="NCBI Taxonomy" id="1423913"/>
    <lineage>
        <taxon>Eukaryota</taxon>
        <taxon>Fungi</taxon>
        <taxon>Dikarya</taxon>
        <taxon>Basidiomycota</taxon>
        <taxon>Agaricomycotina</taxon>
        <taxon>Tremellomycetes</taxon>
        <taxon>Tremellales</taxon>
        <taxon>Cryptococcaceae</taxon>
        <taxon>Kwoniella</taxon>
    </lineage>
</organism>
<dbReference type="GeneID" id="91100126"/>
<dbReference type="InterPro" id="IPR011659">
    <property type="entry name" value="WD40"/>
</dbReference>
<keyword evidence="3 8" id="KW-0732">Signal</keyword>
<evidence type="ECO:0000313" key="11">
    <source>
        <dbReference type="Proteomes" id="UP001358614"/>
    </source>
</evidence>
<evidence type="ECO:0000256" key="3">
    <source>
        <dbReference type="ARBA" id="ARBA00022729"/>
    </source>
</evidence>
<feature type="signal peptide" evidence="8">
    <location>
        <begin position="1"/>
        <end position="17"/>
    </location>
</feature>
<evidence type="ECO:0000256" key="7">
    <source>
        <dbReference type="SAM" id="MobiDB-lite"/>
    </source>
</evidence>
<dbReference type="Gene3D" id="2.120.10.30">
    <property type="entry name" value="TolB, C-terminal domain"/>
    <property type="match status" value="1"/>
</dbReference>
<dbReference type="Proteomes" id="UP001358614">
    <property type="component" value="Chromosome 1"/>
</dbReference>
<dbReference type="GO" id="GO:0004252">
    <property type="term" value="F:serine-type endopeptidase activity"/>
    <property type="evidence" value="ECO:0007669"/>
    <property type="project" value="TreeGrafter"/>
</dbReference>
<dbReference type="Pfam" id="PF07676">
    <property type="entry name" value="PD40"/>
    <property type="match status" value="1"/>
</dbReference>
<dbReference type="GO" id="GO:0006508">
    <property type="term" value="P:proteolysis"/>
    <property type="evidence" value="ECO:0007669"/>
    <property type="project" value="UniProtKB-KW"/>
</dbReference>
<reference evidence="10 11" key="1">
    <citation type="submission" date="2024-01" db="EMBL/GenBank/DDBJ databases">
        <title>Comparative genomics of Cryptococcus and Kwoniella reveals pathogenesis evolution and contrasting modes of karyotype evolution via chromosome fusion or intercentromeric recombination.</title>
        <authorList>
            <person name="Coelho M.A."/>
            <person name="David-Palma M."/>
            <person name="Shea T."/>
            <person name="Bowers K."/>
            <person name="McGinley-Smith S."/>
            <person name="Mohammad A.W."/>
            <person name="Gnirke A."/>
            <person name="Yurkov A.M."/>
            <person name="Nowrousian M."/>
            <person name="Sun S."/>
            <person name="Cuomo C.A."/>
            <person name="Heitman J."/>
        </authorList>
    </citation>
    <scope>NUCLEOTIDE SEQUENCE [LARGE SCALE GENOMIC DNA]</scope>
    <source>
        <strain evidence="10 11">PYCC6329</strain>
    </source>
</reference>
<dbReference type="InterPro" id="IPR011042">
    <property type="entry name" value="6-blade_b-propeller_TolB-like"/>
</dbReference>
<evidence type="ECO:0000256" key="5">
    <source>
        <dbReference type="ARBA" id="ARBA00022825"/>
    </source>
</evidence>
<dbReference type="FunFam" id="3.40.50.1820:FF:000028">
    <property type="entry name" value="S9 family peptidase"/>
    <property type="match status" value="1"/>
</dbReference>
<comment type="similarity">
    <text evidence="1">Belongs to the peptidase S9C family.</text>
</comment>
<dbReference type="InterPro" id="IPR001375">
    <property type="entry name" value="Peptidase_S9_cat"/>
</dbReference>
<dbReference type="SUPFAM" id="SSF82171">
    <property type="entry name" value="DPP6 N-terminal domain-like"/>
    <property type="match status" value="1"/>
</dbReference>
<dbReference type="Pfam" id="PF00326">
    <property type="entry name" value="Peptidase_S9"/>
    <property type="match status" value="1"/>
</dbReference>
<protein>
    <recommendedName>
        <fullName evidence="6">Dipeptidyl-peptidase V</fullName>
    </recommendedName>
</protein>
<name>A0AAX4KA39_9TREE</name>
<keyword evidence="11" id="KW-1185">Reference proteome</keyword>
<feature type="compositionally biased region" description="Basic and acidic residues" evidence="7">
    <location>
        <begin position="435"/>
        <end position="444"/>
    </location>
</feature>
<dbReference type="PANTHER" id="PTHR42776:SF13">
    <property type="entry name" value="DIPEPTIDYL-PEPTIDASE 5"/>
    <property type="match status" value="1"/>
</dbReference>
<dbReference type="InterPro" id="IPR029058">
    <property type="entry name" value="AB_hydrolase_fold"/>
</dbReference>
<feature type="domain" description="Peptidase S9 prolyl oligopeptidase catalytic" evidence="9">
    <location>
        <begin position="537"/>
        <end position="747"/>
    </location>
</feature>
<evidence type="ECO:0000256" key="1">
    <source>
        <dbReference type="ARBA" id="ARBA00010040"/>
    </source>
</evidence>
<evidence type="ECO:0000313" key="10">
    <source>
        <dbReference type="EMBL" id="WWD03271.1"/>
    </source>
</evidence>
<feature type="region of interest" description="Disordered" evidence="7">
    <location>
        <begin position="419"/>
        <end position="444"/>
    </location>
</feature>
<dbReference type="RefSeq" id="XP_066081238.1">
    <property type="nucleotide sequence ID" value="XM_066225141.1"/>
</dbReference>
<dbReference type="PANTHER" id="PTHR42776">
    <property type="entry name" value="SERINE PEPTIDASE S9 FAMILY MEMBER"/>
    <property type="match status" value="1"/>
</dbReference>
<proteinExistence type="inferred from homology"/>
<sequence>MKYALLSLLGLMGLAQSKELQDVYTPKDMLSTPRPHPAIASPDGAHAVSVVDQWDPEDDKIHRSVYLLSLNTTHTLPPLSLFNTSSAQASQFLWLDHANLAYLNGSCLYSFSIEYNITKPPTTPASSPKEILTFPEGVNPTGLQFEPKSGSLAFSGQVWKESGDLNQTSKYDKSWEERSDSAWVYDELFVRHWDEWRVPGKVWTLGAIKLSHESGVWQADHHEKGEKFVNLLKDTGLYSQMDPISSFTLTSNTIAASIKTPHLNYATHTREDIYLLPLPGHTSYSSPKHLTPHSHGAISALTFSPDGKKLAWLEMKKDGYESDKRVIVVHEEGKGIKRWTEDWDRSPSSLTWSLDSNSLYFTAEHHGRILPYHLTHPDHLPTPLYFNGSTTSITPLTERTILLSQQSLTSPSDDFILTLPDPKKKHGKPLGFASDGRDKDGDKLPHDSLRRLTAWSARFIKDRLEGLEGEEFWFEGAEGKEVMGWAVKPRGWEEGQKRTWPLVSLLPVVRFVKCRVADDTIDTILSGGPQGAWEDSWSTRWNPAVFASQGYFVIAINPTGSTGYGQDFTDAIQGDWGGKPFKDLLAGYQAALAKYPEIDSDRTAALGASYGGYMINWINGHNDHFGFKALVCHDGVFDTVTTYFSTEEVWFPTQDFAGTPLTYRANYERWSPVNHAVEWTTPELVIQGGKDYRLENSQGLGAFTALQTQGVPSRFVYFPDENHWVLKPHNSLKWHHEVFKWLQEWVGTAHDDSEVSEQDVMRPKFIIQA</sequence>
<evidence type="ECO:0000256" key="6">
    <source>
        <dbReference type="ARBA" id="ARBA00032829"/>
    </source>
</evidence>
<dbReference type="AlphaFoldDB" id="A0AAX4KA39"/>
<keyword evidence="4" id="KW-0378">Hydrolase</keyword>
<keyword evidence="2" id="KW-0645">Protease</keyword>
<evidence type="ECO:0000256" key="8">
    <source>
        <dbReference type="SAM" id="SignalP"/>
    </source>
</evidence>
<evidence type="ECO:0000256" key="2">
    <source>
        <dbReference type="ARBA" id="ARBA00022670"/>
    </source>
</evidence>
<dbReference type="SUPFAM" id="SSF53474">
    <property type="entry name" value="alpha/beta-Hydrolases"/>
    <property type="match status" value="1"/>
</dbReference>
<accession>A0AAX4KA39</accession>
<gene>
    <name evidence="10" type="ORF">V865_001322</name>
</gene>
<feature type="chain" id="PRO_5043881455" description="Dipeptidyl-peptidase V" evidence="8">
    <location>
        <begin position="18"/>
        <end position="769"/>
    </location>
</feature>
<dbReference type="EMBL" id="CP144089">
    <property type="protein sequence ID" value="WWD03271.1"/>
    <property type="molecule type" value="Genomic_DNA"/>
</dbReference>
<dbReference type="KEGG" id="ker:91100126"/>
<keyword evidence="5" id="KW-0720">Serine protease</keyword>
<evidence type="ECO:0000256" key="4">
    <source>
        <dbReference type="ARBA" id="ARBA00022801"/>
    </source>
</evidence>
<evidence type="ECO:0000259" key="9">
    <source>
        <dbReference type="Pfam" id="PF00326"/>
    </source>
</evidence>
<dbReference type="Gene3D" id="3.40.50.1820">
    <property type="entry name" value="alpha/beta hydrolase"/>
    <property type="match status" value="1"/>
</dbReference>